<protein>
    <recommendedName>
        <fullName evidence="3">F-box domain-containing protein</fullName>
    </recommendedName>
</protein>
<comment type="caution">
    <text evidence="1">The sequence shown here is derived from an EMBL/GenBank/DDBJ whole genome shotgun (WGS) entry which is preliminary data.</text>
</comment>
<organism evidence="1 2">
    <name type="scientific">Orchesella cincta</name>
    <name type="common">Springtail</name>
    <name type="synonym">Podura cincta</name>
    <dbReference type="NCBI Taxonomy" id="48709"/>
    <lineage>
        <taxon>Eukaryota</taxon>
        <taxon>Metazoa</taxon>
        <taxon>Ecdysozoa</taxon>
        <taxon>Arthropoda</taxon>
        <taxon>Hexapoda</taxon>
        <taxon>Collembola</taxon>
        <taxon>Entomobryomorpha</taxon>
        <taxon>Entomobryoidea</taxon>
        <taxon>Orchesellidae</taxon>
        <taxon>Orchesellinae</taxon>
        <taxon>Orchesella</taxon>
    </lineage>
</organism>
<gene>
    <name evidence="1" type="ORF">Ocin01_14042</name>
</gene>
<name>A0A1D2MI17_ORCCI</name>
<dbReference type="SUPFAM" id="SSF52047">
    <property type="entry name" value="RNI-like"/>
    <property type="match status" value="1"/>
</dbReference>
<keyword evidence="2" id="KW-1185">Reference proteome</keyword>
<evidence type="ECO:0000313" key="1">
    <source>
        <dbReference type="EMBL" id="ODM92640.1"/>
    </source>
</evidence>
<dbReference type="Proteomes" id="UP000094527">
    <property type="component" value="Unassembled WGS sequence"/>
</dbReference>
<accession>A0A1D2MI17</accession>
<dbReference type="Gene3D" id="3.80.10.10">
    <property type="entry name" value="Ribonuclease Inhibitor"/>
    <property type="match status" value="1"/>
</dbReference>
<evidence type="ECO:0008006" key="3">
    <source>
        <dbReference type="Google" id="ProtNLM"/>
    </source>
</evidence>
<proteinExistence type="predicted"/>
<dbReference type="OMA" id="DIRITIC"/>
<evidence type="ECO:0000313" key="2">
    <source>
        <dbReference type="Proteomes" id="UP000094527"/>
    </source>
</evidence>
<dbReference type="InterPro" id="IPR032675">
    <property type="entry name" value="LRR_dom_sf"/>
</dbReference>
<reference evidence="1 2" key="1">
    <citation type="journal article" date="2016" name="Genome Biol. Evol.">
        <title>Gene Family Evolution Reflects Adaptation to Soil Environmental Stressors in the Genome of the Collembolan Orchesella cincta.</title>
        <authorList>
            <person name="Faddeeva-Vakhrusheva A."/>
            <person name="Derks M.F."/>
            <person name="Anvar S.Y."/>
            <person name="Agamennone V."/>
            <person name="Suring W."/>
            <person name="Smit S."/>
            <person name="van Straalen N.M."/>
            <person name="Roelofs D."/>
        </authorList>
    </citation>
    <scope>NUCLEOTIDE SEQUENCE [LARGE SCALE GENOMIC DNA]</scope>
    <source>
        <tissue evidence="1">Mixed pool</tissue>
    </source>
</reference>
<dbReference type="EMBL" id="LJIJ01001180">
    <property type="protein sequence ID" value="ODM92640.1"/>
    <property type="molecule type" value="Genomic_DNA"/>
</dbReference>
<dbReference type="AlphaFoldDB" id="A0A1D2MI17"/>
<sequence length="541" mass="62586">MSSVVTLDVLLRHIPAQESQKYLFGRLDLKTLKATRCVNKLWQSLVDPILEFNVELKDDTKRYVSCFGDNRPVNCLSTTLFKGRYPPEGLALNVNMIQFTVDDEDENRHGPWPSNQRRIVGLTPYNFRRLINDFYFVEKLRIQSVAVRTFENERSLRRTYLPNLKEVIITFFDSGFRELMPFLQNYFPSLKRASIANVCELRKDRPSAYTRIFAFIARHDKILEDVTLIYPEGQMATSLTQPMVYRDLRQDHKMPQDMYQDVKRKLEGMKLEKILWDVSMMEGTGRYNLGSALLRSQTTLKELLLDNLFLKDITLWNSVGSILEKSSKTLKQVTLGGCMCVPLPLGGSSHFSCAWLKNCEGLEYLVMTICGMFVESIELLPTGKLRYLNLGHMLLPNQIEYIAQSFPNLEIWTLPQKGCKVNMLVPKINLYLFQVILHLPRLSKLTLCIETAEIEEILQYSGSQPGISNVKCVCVSSPKTGSISFSIDRMIFQRDQSELYGFIEKFRRELIEDLEMNEAELVEFFLRHVLADNNNLLPMER</sequence>